<name>A0A0A9AP58_ARUDO</name>
<sequence>MIVAAYTIVNCVGSSRSLCWISAISTKPF</sequence>
<organism evidence="1">
    <name type="scientific">Arundo donax</name>
    <name type="common">Giant reed</name>
    <name type="synonym">Donax arundinaceus</name>
    <dbReference type="NCBI Taxonomy" id="35708"/>
    <lineage>
        <taxon>Eukaryota</taxon>
        <taxon>Viridiplantae</taxon>
        <taxon>Streptophyta</taxon>
        <taxon>Embryophyta</taxon>
        <taxon>Tracheophyta</taxon>
        <taxon>Spermatophyta</taxon>
        <taxon>Magnoliopsida</taxon>
        <taxon>Liliopsida</taxon>
        <taxon>Poales</taxon>
        <taxon>Poaceae</taxon>
        <taxon>PACMAD clade</taxon>
        <taxon>Arundinoideae</taxon>
        <taxon>Arundineae</taxon>
        <taxon>Arundo</taxon>
    </lineage>
</organism>
<evidence type="ECO:0000313" key="1">
    <source>
        <dbReference type="EMBL" id="JAD53509.1"/>
    </source>
</evidence>
<reference evidence="1" key="1">
    <citation type="submission" date="2014-09" db="EMBL/GenBank/DDBJ databases">
        <authorList>
            <person name="Magalhaes I.L.F."/>
            <person name="Oliveira U."/>
            <person name="Santos F.R."/>
            <person name="Vidigal T.H.D.A."/>
            <person name="Brescovit A.D."/>
            <person name="Santos A.J."/>
        </authorList>
    </citation>
    <scope>NUCLEOTIDE SEQUENCE</scope>
    <source>
        <tissue evidence="1">Shoot tissue taken approximately 20 cm above the soil surface</tissue>
    </source>
</reference>
<protein>
    <submittedName>
        <fullName evidence="1">Uncharacterized protein</fullName>
    </submittedName>
</protein>
<accession>A0A0A9AP58</accession>
<dbReference type="EMBL" id="GBRH01244386">
    <property type="protein sequence ID" value="JAD53509.1"/>
    <property type="molecule type" value="Transcribed_RNA"/>
</dbReference>
<proteinExistence type="predicted"/>
<dbReference type="AlphaFoldDB" id="A0A0A9AP58"/>
<reference evidence="1" key="2">
    <citation type="journal article" date="2015" name="Data Brief">
        <title>Shoot transcriptome of the giant reed, Arundo donax.</title>
        <authorList>
            <person name="Barrero R.A."/>
            <person name="Guerrero F.D."/>
            <person name="Moolhuijzen P."/>
            <person name="Goolsby J.A."/>
            <person name="Tidwell J."/>
            <person name="Bellgard S.E."/>
            <person name="Bellgard M.I."/>
        </authorList>
    </citation>
    <scope>NUCLEOTIDE SEQUENCE</scope>
    <source>
        <tissue evidence="1">Shoot tissue taken approximately 20 cm above the soil surface</tissue>
    </source>
</reference>